<dbReference type="Proteomes" id="UP000242469">
    <property type="component" value="Unassembled WGS sequence"/>
</dbReference>
<dbReference type="AlphaFoldDB" id="A0A1H4HAN6"/>
<dbReference type="RefSeq" id="WP_091828259.1">
    <property type="nucleotide sequence ID" value="NZ_FNRJ01000038.1"/>
</dbReference>
<evidence type="ECO:0000313" key="3">
    <source>
        <dbReference type="Proteomes" id="UP000242469"/>
    </source>
</evidence>
<evidence type="ECO:0000313" key="2">
    <source>
        <dbReference type="EMBL" id="SEB18869.1"/>
    </source>
</evidence>
<dbReference type="STRING" id="1122198.SAMN02745729_1388"/>
<reference evidence="3" key="1">
    <citation type="submission" date="2016-10" db="EMBL/GenBank/DDBJ databases">
        <authorList>
            <person name="Varghese N."/>
            <person name="Submissions S."/>
        </authorList>
    </citation>
    <scope>NUCLEOTIDE SEQUENCE [LARGE SCALE GENOMIC DNA]</scope>
    <source>
        <strain evidence="3">DSM 11526</strain>
    </source>
</reference>
<keyword evidence="1" id="KW-0812">Transmembrane</keyword>
<dbReference type="EMBL" id="FNRJ01000038">
    <property type="protein sequence ID" value="SEB18869.1"/>
    <property type="molecule type" value="Genomic_DNA"/>
</dbReference>
<feature type="transmembrane region" description="Helical" evidence="1">
    <location>
        <begin position="6"/>
        <end position="23"/>
    </location>
</feature>
<sequence>MRYFLWIVFPLFLLLIMAYFYYWPEIIVLRAEEELALGESPVDPPSGRNFVTKLSSGDEVYVIDCQDIKTDFVLLVRTKNGDEGYIAGGEYALYNKDLSLSSLIYDSEVVVFSCRGMLENRFAN</sequence>
<evidence type="ECO:0008006" key="4">
    <source>
        <dbReference type="Google" id="ProtNLM"/>
    </source>
</evidence>
<protein>
    <recommendedName>
        <fullName evidence="4">SH3 domain-containing protein</fullName>
    </recommendedName>
</protein>
<keyword evidence="1" id="KW-1133">Transmembrane helix</keyword>
<evidence type="ECO:0000256" key="1">
    <source>
        <dbReference type="SAM" id="Phobius"/>
    </source>
</evidence>
<keyword evidence="3" id="KW-1185">Reference proteome</keyword>
<organism evidence="2 3">
    <name type="scientific">Marinobacterium iners DSM 11526</name>
    <dbReference type="NCBI Taxonomy" id="1122198"/>
    <lineage>
        <taxon>Bacteria</taxon>
        <taxon>Pseudomonadati</taxon>
        <taxon>Pseudomonadota</taxon>
        <taxon>Gammaproteobacteria</taxon>
        <taxon>Oceanospirillales</taxon>
        <taxon>Oceanospirillaceae</taxon>
        <taxon>Marinobacterium</taxon>
    </lineage>
</organism>
<name>A0A1H4HAN6_9GAMM</name>
<gene>
    <name evidence="2" type="ORF">SAMN02745729_1388</name>
</gene>
<accession>A0A1H4HAN6</accession>
<proteinExistence type="predicted"/>
<keyword evidence="1" id="KW-0472">Membrane</keyword>